<gene>
    <name evidence="1" type="ORF">DKW60_12050</name>
</gene>
<dbReference type="AlphaFoldDB" id="A0A317CDH5"/>
<keyword evidence="2" id="KW-1185">Reference proteome</keyword>
<evidence type="ECO:0000313" key="2">
    <source>
        <dbReference type="Proteomes" id="UP000245539"/>
    </source>
</evidence>
<organism evidence="1 2">
    <name type="scientific">Leucothrix pacifica</name>
    <dbReference type="NCBI Taxonomy" id="1247513"/>
    <lineage>
        <taxon>Bacteria</taxon>
        <taxon>Pseudomonadati</taxon>
        <taxon>Pseudomonadota</taxon>
        <taxon>Gammaproteobacteria</taxon>
        <taxon>Thiotrichales</taxon>
        <taxon>Thiotrichaceae</taxon>
        <taxon>Leucothrix</taxon>
    </lineage>
</organism>
<name>A0A317CDH5_9GAMM</name>
<evidence type="ECO:0000313" key="1">
    <source>
        <dbReference type="EMBL" id="PWQ96735.1"/>
    </source>
</evidence>
<dbReference type="EMBL" id="QGKM01000034">
    <property type="protein sequence ID" value="PWQ96735.1"/>
    <property type="molecule type" value="Genomic_DNA"/>
</dbReference>
<sequence length="75" mass="8595">MSIQYAGSALASVSNYLGSDAGIFYSLWSSIWPDDAFLQADRFINVLNTDEDRRLKLRGHEFVRELDFSMIDWDG</sequence>
<accession>A0A317CDH5</accession>
<comment type="caution">
    <text evidence="1">The sequence shown here is derived from an EMBL/GenBank/DDBJ whole genome shotgun (WGS) entry which is preliminary data.</text>
</comment>
<protein>
    <submittedName>
        <fullName evidence="1">Uncharacterized protein</fullName>
    </submittedName>
</protein>
<reference evidence="1 2" key="1">
    <citation type="submission" date="2018-05" db="EMBL/GenBank/DDBJ databases">
        <title>Leucothrix arctica sp. nov., isolated from Arctic seawater.</title>
        <authorList>
            <person name="Choi A."/>
            <person name="Baek K."/>
        </authorList>
    </citation>
    <scope>NUCLEOTIDE SEQUENCE [LARGE SCALE GENOMIC DNA]</scope>
    <source>
        <strain evidence="1 2">JCM 18388</strain>
    </source>
</reference>
<dbReference type="Proteomes" id="UP000245539">
    <property type="component" value="Unassembled WGS sequence"/>
</dbReference>
<proteinExistence type="predicted"/>
<dbReference type="RefSeq" id="WP_109837905.1">
    <property type="nucleotide sequence ID" value="NZ_QGKM01000034.1"/>
</dbReference>